<reference evidence="3 4" key="1">
    <citation type="submission" date="2019-02" db="EMBL/GenBank/DDBJ databases">
        <title>Opniocepnalus argus genome.</title>
        <authorList>
            <person name="Zhou C."/>
            <person name="Xiao S."/>
        </authorList>
    </citation>
    <scope>NUCLEOTIDE SEQUENCE [LARGE SCALE GENOMIC DNA]</scope>
    <source>
        <strain evidence="3">OARG1902GOOAL</strain>
        <tissue evidence="3">Muscle</tissue>
    </source>
</reference>
<feature type="domain" description="Endonuclease/exonuclease/phosphatase" evidence="2">
    <location>
        <begin position="576"/>
        <end position="780"/>
    </location>
</feature>
<feature type="compositionally biased region" description="Basic and acidic residues" evidence="1">
    <location>
        <begin position="793"/>
        <end position="805"/>
    </location>
</feature>
<feature type="compositionally biased region" description="Acidic residues" evidence="1">
    <location>
        <begin position="311"/>
        <end position="550"/>
    </location>
</feature>
<dbReference type="Pfam" id="PF03372">
    <property type="entry name" value="Exo_endo_phos"/>
    <property type="match status" value="1"/>
</dbReference>
<dbReference type="PANTHER" id="PTHR46670">
    <property type="entry name" value="ENDO/EXONUCLEASE/PHOSPHATASE DOMAIN-CONTAINING PROTEIN"/>
    <property type="match status" value="1"/>
</dbReference>
<organism evidence="3 4">
    <name type="scientific">Channa argus</name>
    <name type="common">Northern snakehead</name>
    <name type="synonym">Ophicephalus argus</name>
    <dbReference type="NCBI Taxonomy" id="215402"/>
    <lineage>
        <taxon>Eukaryota</taxon>
        <taxon>Metazoa</taxon>
        <taxon>Chordata</taxon>
        <taxon>Craniata</taxon>
        <taxon>Vertebrata</taxon>
        <taxon>Euteleostomi</taxon>
        <taxon>Actinopterygii</taxon>
        <taxon>Neopterygii</taxon>
        <taxon>Teleostei</taxon>
        <taxon>Neoteleostei</taxon>
        <taxon>Acanthomorphata</taxon>
        <taxon>Anabantaria</taxon>
        <taxon>Anabantiformes</taxon>
        <taxon>Channoidei</taxon>
        <taxon>Channidae</taxon>
        <taxon>Channa</taxon>
    </lineage>
</organism>
<dbReference type="InterPro" id="IPR005135">
    <property type="entry name" value="Endo/exonuclease/phosphatase"/>
</dbReference>
<dbReference type="Proteomes" id="UP000503349">
    <property type="component" value="Chromosome 15"/>
</dbReference>
<evidence type="ECO:0000313" key="4">
    <source>
        <dbReference type="Proteomes" id="UP000503349"/>
    </source>
</evidence>
<evidence type="ECO:0000256" key="1">
    <source>
        <dbReference type="SAM" id="MobiDB-lite"/>
    </source>
</evidence>
<dbReference type="PANTHER" id="PTHR46670:SF3">
    <property type="entry name" value="ENDONUCLEASE_EXONUCLEASE_PHOSPHATASE DOMAIN-CONTAINING PROTEIN"/>
    <property type="match status" value="1"/>
</dbReference>
<keyword evidence="4" id="KW-1185">Reference proteome</keyword>
<dbReference type="Gene3D" id="3.60.10.10">
    <property type="entry name" value="Endonuclease/exonuclease/phosphatase"/>
    <property type="match status" value="1"/>
</dbReference>
<feature type="region of interest" description="Disordered" evidence="1">
    <location>
        <begin position="289"/>
        <end position="563"/>
    </location>
</feature>
<proteinExistence type="predicted"/>
<sequence>MQLLFAHIRACASNREITWFENTELDSQRKQRKAFGCRFSKLGSLKSSGTASCSFHCGSFLPPGLRIRKMQTSILATTEQLLERSFTSIRRKECCAEKFIKMARELESLKEKCNASQCVGTMCMTVFLFAATAHLLDLVGIWCLGVGATISVATPIIEQVMSFVTMTKKQDLEKQSNKTTGEIQEQFKQVREQVSVNKGPSHTTPNQRFFPPQLLLSLPGKRLSVNRTQQLIQKMIKIGLKTAAVTSVTAVGRAAGMAFDSLKDQIMENHVAAQSQSLRDTTNKILKSKREFEETTGSQRKHQKTFAECQREEDSDSEDEDSYDDYDEDEYGEDGYDEDDEGGYGEDEDDYDEDEYGEDEDEDGYGEDEDDEGGYGEDEDGEDEDDEGGYGEDEDGEDEDDEGGYGEDEDGEDEDDEGGYGEDEDGEDEDDEGGYGEDEDGEDEDDEGGYGEDEDGEDEDDEGGYGEDEDDYDEDEYGEDEYDEGGYGEDEDGEDEDDEGGYGEDGYGEDEDDEGGYGEEEDGEDEENYSQDEEHDQEEEDGEEDTEDDESSVKNTRKHKFESRPKASTAVRVALLNVQSMNNKRREVLDIITQNDLDVLCTTETWLQRHTGRDVLRDASPHDFSFYHQVRPYRGGGVAVQFLNTLLHKRFHFNCKITRFEFVATVLKHNEWEEPVLIVNVYRPPGSNLIEFQEFLDQFEELLRQAESYKCVILTGDFNIWFDPETRSFTDEFLWLLPIYDFVQHVKVPTHEAGHILDLVFSRNVEISCLSVRDDRISDHYTVYFSVRPKPKETMAENTDKDEHGKRFRRSKK</sequence>
<reference evidence="4" key="2">
    <citation type="submission" date="2019-02" db="EMBL/GenBank/DDBJ databases">
        <title>Opniocepnalus argus Var Kimnra genome.</title>
        <authorList>
            <person name="Zhou C."/>
            <person name="Xiao S."/>
        </authorList>
    </citation>
    <scope>NUCLEOTIDE SEQUENCE [LARGE SCALE GENOMIC DNA]</scope>
</reference>
<protein>
    <submittedName>
        <fullName evidence="3">Orcokinin peptides type B Orcomyotropin-like peptide</fullName>
    </submittedName>
</protein>
<dbReference type="AlphaFoldDB" id="A0A6G1QDY8"/>
<name>A0A6G1QDY8_CHAAH</name>
<dbReference type="InterPro" id="IPR036691">
    <property type="entry name" value="Endo/exonu/phosph_ase_sf"/>
</dbReference>
<dbReference type="SUPFAM" id="SSF56219">
    <property type="entry name" value="DNase I-like"/>
    <property type="match status" value="1"/>
</dbReference>
<accession>A0A6G1QDY8</accession>
<gene>
    <name evidence="3" type="ORF">EXN66_Car016306</name>
</gene>
<evidence type="ECO:0000259" key="2">
    <source>
        <dbReference type="Pfam" id="PF03372"/>
    </source>
</evidence>
<feature type="region of interest" description="Disordered" evidence="1">
    <location>
        <begin position="793"/>
        <end position="813"/>
    </location>
</feature>
<dbReference type="GO" id="GO:0003824">
    <property type="term" value="F:catalytic activity"/>
    <property type="evidence" value="ECO:0007669"/>
    <property type="project" value="InterPro"/>
</dbReference>
<dbReference type="EMBL" id="CM015726">
    <property type="protein sequence ID" value="KAF3700619.1"/>
    <property type="molecule type" value="Genomic_DNA"/>
</dbReference>
<evidence type="ECO:0000313" key="3">
    <source>
        <dbReference type="EMBL" id="KAF3700619.1"/>
    </source>
</evidence>